<dbReference type="Proteomes" id="UP001412239">
    <property type="component" value="Unassembled WGS sequence"/>
</dbReference>
<gene>
    <name evidence="2" type="ORF">GSTUAT00004222001</name>
</gene>
<evidence type="ECO:0000313" key="2">
    <source>
        <dbReference type="EMBL" id="CUS11767.1"/>
    </source>
</evidence>
<accession>A0A292PZD9</accession>
<organism evidence="2 3">
    <name type="scientific">Tuber aestivum</name>
    <name type="common">summer truffle</name>
    <dbReference type="NCBI Taxonomy" id="59557"/>
    <lineage>
        <taxon>Eukaryota</taxon>
        <taxon>Fungi</taxon>
        <taxon>Dikarya</taxon>
        <taxon>Ascomycota</taxon>
        <taxon>Pezizomycotina</taxon>
        <taxon>Pezizomycetes</taxon>
        <taxon>Pezizales</taxon>
        <taxon>Tuberaceae</taxon>
        <taxon>Tuber</taxon>
    </lineage>
</organism>
<protein>
    <submittedName>
        <fullName evidence="2">Uncharacterized protein</fullName>
    </submittedName>
</protein>
<keyword evidence="3" id="KW-1185">Reference proteome</keyword>
<reference evidence="2" key="1">
    <citation type="submission" date="2015-10" db="EMBL/GenBank/DDBJ databases">
        <authorList>
            <person name="Regsiter A."/>
            <person name="william w."/>
        </authorList>
    </citation>
    <scope>NUCLEOTIDE SEQUENCE</scope>
    <source>
        <strain evidence="2">Montdore</strain>
    </source>
</reference>
<evidence type="ECO:0000256" key="1">
    <source>
        <dbReference type="SAM" id="MobiDB-lite"/>
    </source>
</evidence>
<evidence type="ECO:0000313" key="3">
    <source>
        <dbReference type="Proteomes" id="UP001412239"/>
    </source>
</evidence>
<proteinExistence type="predicted"/>
<feature type="region of interest" description="Disordered" evidence="1">
    <location>
        <begin position="160"/>
        <end position="196"/>
    </location>
</feature>
<feature type="region of interest" description="Disordered" evidence="1">
    <location>
        <begin position="1"/>
        <end position="28"/>
    </location>
</feature>
<name>A0A292PZD9_9PEZI</name>
<dbReference type="AlphaFoldDB" id="A0A292PZD9"/>
<sequence>MFDNTRGGFPSGESGQYSEHPCRGITTTTNPLVSYRQQHHHHQTVNMLKRAREDDGEDERMLSSSHGMLDGTAAAAGCLGVCSPQSAKKRRSKLQLRPHPSFPSAKLAVTPSTTTTATKAPYIFSPPVEAQTPFYNNNGQDMDMADGLHAPYSVIIGPPTPVSDGGEGDGDVEMKEAFDMGREREKEKEKEKRKPLFRMGYLADCEKCRSRTPGHYSHY</sequence>
<feature type="compositionally biased region" description="Basic and acidic residues" evidence="1">
    <location>
        <begin position="172"/>
        <end position="194"/>
    </location>
</feature>
<dbReference type="EMBL" id="LN891013">
    <property type="protein sequence ID" value="CUS11767.1"/>
    <property type="molecule type" value="Genomic_DNA"/>
</dbReference>